<feature type="region of interest" description="Disordered" evidence="1">
    <location>
        <begin position="39"/>
        <end position="58"/>
    </location>
</feature>
<dbReference type="Proteomes" id="UP001166286">
    <property type="component" value="Unassembled WGS sequence"/>
</dbReference>
<comment type="caution">
    <text evidence="3">The sequence shown here is derived from an EMBL/GenBank/DDBJ whole genome shotgun (WGS) entry which is preliminary data.</text>
</comment>
<protein>
    <submittedName>
        <fullName evidence="3">Uncharacterized protein</fullName>
    </submittedName>
</protein>
<feature type="chain" id="PRO_5041292954" evidence="2">
    <location>
        <begin position="22"/>
        <end position="142"/>
    </location>
</feature>
<keyword evidence="4" id="KW-1185">Reference proteome</keyword>
<evidence type="ECO:0000256" key="1">
    <source>
        <dbReference type="SAM" id="MobiDB-lite"/>
    </source>
</evidence>
<dbReference type="AlphaFoldDB" id="A0AA39QXL5"/>
<sequence length="142" mass="15619">MHSSTFLLLLGLTYQAFMVSAAPASGAAATTTTGALVLAGSPSPGDNDSSEKNDFVTNRVPYSDETVDSYLKQPIDQTAMRRTVTTVYNVTDLYKIDHGDGYLWPDEDPYVFDGSYGASFRVLLMPQQLPKWSYMSETQRKG</sequence>
<organism evidence="3 4">
    <name type="scientific">Cladonia borealis</name>
    <dbReference type="NCBI Taxonomy" id="184061"/>
    <lineage>
        <taxon>Eukaryota</taxon>
        <taxon>Fungi</taxon>
        <taxon>Dikarya</taxon>
        <taxon>Ascomycota</taxon>
        <taxon>Pezizomycotina</taxon>
        <taxon>Lecanoromycetes</taxon>
        <taxon>OSLEUM clade</taxon>
        <taxon>Lecanoromycetidae</taxon>
        <taxon>Lecanorales</taxon>
        <taxon>Lecanorineae</taxon>
        <taxon>Cladoniaceae</taxon>
        <taxon>Cladonia</taxon>
    </lineage>
</organism>
<gene>
    <name evidence="3" type="ORF">JMJ35_007324</name>
</gene>
<evidence type="ECO:0000313" key="3">
    <source>
        <dbReference type="EMBL" id="KAK0509930.1"/>
    </source>
</evidence>
<feature type="signal peptide" evidence="2">
    <location>
        <begin position="1"/>
        <end position="21"/>
    </location>
</feature>
<evidence type="ECO:0000256" key="2">
    <source>
        <dbReference type="SAM" id="SignalP"/>
    </source>
</evidence>
<dbReference type="EMBL" id="JAFEKC020000017">
    <property type="protein sequence ID" value="KAK0509930.1"/>
    <property type="molecule type" value="Genomic_DNA"/>
</dbReference>
<evidence type="ECO:0000313" key="4">
    <source>
        <dbReference type="Proteomes" id="UP001166286"/>
    </source>
</evidence>
<keyword evidence="2" id="KW-0732">Signal</keyword>
<proteinExistence type="predicted"/>
<reference evidence="3" key="1">
    <citation type="submission" date="2023-03" db="EMBL/GenBank/DDBJ databases">
        <title>Complete genome of Cladonia borealis.</title>
        <authorList>
            <person name="Park H."/>
        </authorList>
    </citation>
    <scope>NUCLEOTIDE SEQUENCE</scope>
    <source>
        <strain evidence="3">ANT050790</strain>
    </source>
</reference>
<accession>A0AA39QXL5</accession>
<name>A0AA39QXL5_9LECA</name>